<dbReference type="EMBL" id="CP073100">
    <property type="protein sequence ID" value="QUE49661.1"/>
    <property type="molecule type" value="Genomic_DNA"/>
</dbReference>
<evidence type="ECO:0000313" key="4">
    <source>
        <dbReference type="Proteomes" id="UP000676169"/>
    </source>
</evidence>
<dbReference type="KEGG" id="lamb:KBB96_12345"/>
<evidence type="ECO:0000256" key="1">
    <source>
        <dbReference type="SAM" id="MobiDB-lite"/>
    </source>
</evidence>
<feature type="region of interest" description="Disordered" evidence="1">
    <location>
        <begin position="109"/>
        <end position="129"/>
    </location>
</feature>
<reference evidence="3" key="1">
    <citation type="submission" date="2021-04" db="EMBL/GenBank/DDBJ databases">
        <title>Luteolibacter sp. 32A isolated from the skin of an Anderson's salamander (Ambystoma andersonii).</title>
        <authorList>
            <person name="Spergser J."/>
            <person name="Busse H.-J."/>
        </authorList>
    </citation>
    <scope>NUCLEOTIDE SEQUENCE</scope>
    <source>
        <strain evidence="3">32A</strain>
    </source>
</reference>
<sequence length="129" mass="13740">MNPPISRIALYVRDMEKVAAFYERHFGFTRTDTGLTDKFLLTPPSGGCALVLLQASKGHKTGQSNVKLIFDVGDVAMFKADSAKSGLKFGAIHKGSGYEFANARDPAGNPIQISSGYRMDGKPSASPGA</sequence>
<evidence type="ECO:0000259" key="2">
    <source>
        <dbReference type="PROSITE" id="PS51819"/>
    </source>
</evidence>
<accession>A0A975G6H5</accession>
<dbReference type="SUPFAM" id="SSF54593">
    <property type="entry name" value="Glyoxalase/Bleomycin resistance protein/Dihydroxybiphenyl dioxygenase"/>
    <property type="match status" value="1"/>
</dbReference>
<dbReference type="AlphaFoldDB" id="A0A975G6H5"/>
<name>A0A975G6H5_9BACT</name>
<dbReference type="Gene3D" id="3.10.180.10">
    <property type="entry name" value="2,3-Dihydroxybiphenyl 1,2-Dioxygenase, domain 1"/>
    <property type="match status" value="1"/>
</dbReference>
<gene>
    <name evidence="3" type="ORF">KBB96_12345</name>
</gene>
<dbReference type="InterPro" id="IPR029068">
    <property type="entry name" value="Glyas_Bleomycin-R_OHBP_Dase"/>
</dbReference>
<protein>
    <submittedName>
        <fullName evidence="3">VOC family protein</fullName>
    </submittedName>
</protein>
<dbReference type="Pfam" id="PF00903">
    <property type="entry name" value="Glyoxalase"/>
    <property type="match status" value="1"/>
</dbReference>
<dbReference type="InterPro" id="IPR004360">
    <property type="entry name" value="Glyas_Fos-R_dOase_dom"/>
</dbReference>
<dbReference type="RefSeq" id="WP_211629750.1">
    <property type="nucleotide sequence ID" value="NZ_CP073100.1"/>
</dbReference>
<dbReference type="Proteomes" id="UP000676169">
    <property type="component" value="Chromosome"/>
</dbReference>
<proteinExistence type="predicted"/>
<organism evidence="3 4">
    <name type="scientific">Luteolibacter ambystomatis</name>
    <dbReference type="NCBI Taxonomy" id="2824561"/>
    <lineage>
        <taxon>Bacteria</taxon>
        <taxon>Pseudomonadati</taxon>
        <taxon>Verrucomicrobiota</taxon>
        <taxon>Verrucomicrobiia</taxon>
        <taxon>Verrucomicrobiales</taxon>
        <taxon>Verrucomicrobiaceae</taxon>
        <taxon>Luteolibacter</taxon>
    </lineage>
</organism>
<dbReference type="CDD" id="cd06587">
    <property type="entry name" value="VOC"/>
    <property type="match status" value="1"/>
</dbReference>
<feature type="domain" description="VOC" evidence="2">
    <location>
        <begin position="4"/>
        <end position="116"/>
    </location>
</feature>
<keyword evidence="4" id="KW-1185">Reference proteome</keyword>
<evidence type="ECO:0000313" key="3">
    <source>
        <dbReference type="EMBL" id="QUE49661.1"/>
    </source>
</evidence>
<dbReference type="InterPro" id="IPR037523">
    <property type="entry name" value="VOC_core"/>
</dbReference>
<dbReference type="PROSITE" id="PS51819">
    <property type="entry name" value="VOC"/>
    <property type="match status" value="1"/>
</dbReference>